<keyword evidence="2" id="KW-1185">Reference proteome</keyword>
<evidence type="ECO:0000313" key="1">
    <source>
        <dbReference type="EMBL" id="TGO02018.1"/>
    </source>
</evidence>
<gene>
    <name evidence="1" type="ORF">PN36_31930</name>
</gene>
<protein>
    <submittedName>
        <fullName evidence="1">Uncharacterized protein</fullName>
    </submittedName>
</protein>
<evidence type="ECO:0000313" key="2">
    <source>
        <dbReference type="Proteomes" id="UP000030428"/>
    </source>
</evidence>
<accession>A0A4E0QLH0</accession>
<dbReference type="EMBL" id="JSZA02000265">
    <property type="protein sequence ID" value="TGO02018.1"/>
    <property type="molecule type" value="Genomic_DNA"/>
</dbReference>
<reference evidence="1 2" key="1">
    <citation type="journal article" date="2016" name="Front. Microbiol.">
        <title>Single-Cell (Meta-)Genomics of a Dimorphic Candidatus Thiomargarita nelsonii Reveals Genomic Plasticity.</title>
        <authorList>
            <person name="Flood B.E."/>
            <person name="Fliss P."/>
            <person name="Jones D.S."/>
            <person name="Dick G.J."/>
            <person name="Jain S."/>
            <person name="Kaster A.K."/>
            <person name="Winkel M."/>
            <person name="Mussmann M."/>
            <person name="Bailey J."/>
        </authorList>
    </citation>
    <scope>NUCLEOTIDE SEQUENCE [LARGE SCALE GENOMIC DNA]</scope>
    <source>
        <strain evidence="1">Hydrate Ridge</strain>
    </source>
</reference>
<organism evidence="1 2">
    <name type="scientific">Candidatus Thiomargarita nelsonii</name>
    <dbReference type="NCBI Taxonomy" id="1003181"/>
    <lineage>
        <taxon>Bacteria</taxon>
        <taxon>Pseudomonadati</taxon>
        <taxon>Pseudomonadota</taxon>
        <taxon>Gammaproteobacteria</taxon>
        <taxon>Thiotrichales</taxon>
        <taxon>Thiotrichaceae</taxon>
        <taxon>Thiomargarita</taxon>
    </lineage>
</organism>
<comment type="caution">
    <text evidence="1">The sequence shown here is derived from an EMBL/GenBank/DDBJ whole genome shotgun (WGS) entry which is preliminary data.</text>
</comment>
<proteinExistence type="predicted"/>
<name>A0A4E0QLH0_9GAMM</name>
<dbReference type="AlphaFoldDB" id="A0A4E0QLH0"/>
<sequence length="111" mass="12501">MKKKLKEYSVSIMGLKVEGISAENTDNVRQALIIFLKKNPQVFEKKKSPEEILQALSFNVPETKTSKKGKWAEAAKRLAEEDPITPEIDAALQKGIQEFRDGFPLGDINQQ</sequence>
<dbReference type="Proteomes" id="UP000030428">
    <property type="component" value="Unassembled WGS sequence"/>
</dbReference>